<evidence type="ECO:0000313" key="2">
    <source>
        <dbReference type="EMBL" id="MFD1031695.1"/>
    </source>
</evidence>
<dbReference type="InterPro" id="IPR025202">
    <property type="entry name" value="PLD-like_dom"/>
</dbReference>
<dbReference type="EMBL" id="JBHTKI010000012">
    <property type="protein sequence ID" value="MFD1031695.1"/>
    <property type="molecule type" value="Genomic_DNA"/>
</dbReference>
<keyword evidence="3" id="KW-1185">Reference proteome</keyword>
<name>A0ABW3LAT6_9BACL</name>
<dbReference type="RefSeq" id="WP_144839823.1">
    <property type="nucleotide sequence ID" value="NZ_JBHTKI010000012.1"/>
</dbReference>
<evidence type="ECO:0000259" key="1">
    <source>
        <dbReference type="Pfam" id="PF13091"/>
    </source>
</evidence>
<reference evidence="3" key="1">
    <citation type="journal article" date="2019" name="Int. J. Syst. Evol. Microbiol.">
        <title>The Global Catalogue of Microorganisms (GCM) 10K type strain sequencing project: providing services to taxonomists for standard genome sequencing and annotation.</title>
        <authorList>
            <consortium name="The Broad Institute Genomics Platform"/>
            <consortium name="The Broad Institute Genome Sequencing Center for Infectious Disease"/>
            <person name="Wu L."/>
            <person name="Ma J."/>
        </authorList>
    </citation>
    <scope>NUCLEOTIDE SEQUENCE [LARGE SCALE GENOMIC DNA]</scope>
    <source>
        <strain evidence="3">CCUG 56756</strain>
    </source>
</reference>
<proteinExistence type="predicted"/>
<sequence length="121" mass="14147">MLLTPDFIEKSKEDIECILITCFDREDFINEVSSIAGVERLVYAGIKVNTLQDLHTWPYTFNKETITMDSANFTFKGFYKNHDFGVLMENEIIFAQEYSQYFEKLLLISLIQVTGGHFFYC</sequence>
<dbReference type="SUPFAM" id="SSF56024">
    <property type="entry name" value="Phospholipase D/nuclease"/>
    <property type="match status" value="1"/>
</dbReference>
<dbReference type="Gene3D" id="3.30.870.10">
    <property type="entry name" value="Endonuclease Chain A"/>
    <property type="match status" value="1"/>
</dbReference>
<protein>
    <submittedName>
        <fullName evidence="2">Phospholipase D-like domain-containing protein</fullName>
    </submittedName>
</protein>
<accession>A0ABW3LAT6</accession>
<evidence type="ECO:0000313" key="3">
    <source>
        <dbReference type="Proteomes" id="UP001597109"/>
    </source>
</evidence>
<comment type="caution">
    <text evidence="2">The sequence shown here is derived from an EMBL/GenBank/DDBJ whole genome shotgun (WGS) entry which is preliminary data.</text>
</comment>
<organism evidence="2 3">
    <name type="scientific">Metaplanococcus flavidus</name>
    <dbReference type="NCBI Taxonomy" id="569883"/>
    <lineage>
        <taxon>Bacteria</taxon>
        <taxon>Bacillati</taxon>
        <taxon>Bacillota</taxon>
        <taxon>Bacilli</taxon>
        <taxon>Bacillales</taxon>
        <taxon>Caryophanaceae</taxon>
        <taxon>Metaplanococcus</taxon>
    </lineage>
</organism>
<dbReference type="Proteomes" id="UP001597109">
    <property type="component" value="Unassembled WGS sequence"/>
</dbReference>
<feature type="domain" description="Phospholipase D-like" evidence="1">
    <location>
        <begin position="8"/>
        <end position="105"/>
    </location>
</feature>
<dbReference type="Pfam" id="PF13091">
    <property type="entry name" value="PLDc_2"/>
    <property type="match status" value="1"/>
</dbReference>
<gene>
    <name evidence="2" type="ORF">ACFQ1X_09670</name>
</gene>